<proteinExistence type="predicted"/>
<feature type="compositionally biased region" description="Polar residues" evidence="1">
    <location>
        <begin position="43"/>
        <end position="56"/>
    </location>
</feature>
<dbReference type="Proteomes" id="UP000681720">
    <property type="component" value="Unassembled WGS sequence"/>
</dbReference>
<protein>
    <submittedName>
        <fullName evidence="3">Uncharacterized protein</fullName>
    </submittedName>
</protein>
<dbReference type="EMBL" id="CAJOBH010091146">
    <property type="protein sequence ID" value="CAF4565795.1"/>
    <property type="molecule type" value="Genomic_DNA"/>
</dbReference>
<sequence length="56" mass="5802">MSTSFKLPSNTSDDHYASFCTLNRTLCQATTSSSSSSSSAATNGTSPFSIISQSSN</sequence>
<evidence type="ECO:0000256" key="1">
    <source>
        <dbReference type="SAM" id="MobiDB-lite"/>
    </source>
</evidence>
<dbReference type="Proteomes" id="UP000676336">
    <property type="component" value="Unassembled WGS sequence"/>
</dbReference>
<dbReference type="EMBL" id="CAJOBI010092283">
    <property type="protein sequence ID" value="CAF4548239.1"/>
    <property type="molecule type" value="Genomic_DNA"/>
</dbReference>
<name>A0A8S2YN25_9BILA</name>
<evidence type="ECO:0000313" key="4">
    <source>
        <dbReference type="EMBL" id="CAF4657299.1"/>
    </source>
</evidence>
<gene>
    <name evidence="3" type="ORF">BYL167_LOCUS38695</name>
    <name evidence="4" type="ORF">GIL414_LOCUS41328</name>
    <name evidence="2" type="ORF">SMN809_LOCUS36923</name>
</gene>
<dbReference type="AlphaFoldDB" id="A0A8S2YN25"/>
<accession>A0A8S2YN25</accession>
<evidence type="ECO:0000313" key="2">
    <source>
        <dbReference type="EMBL" id="CAF4548239.1"/>
    </source>
</evidence>
<organism evidence="3 5">
    <name type="scientific">Rotaria magnacalcarata</name>
    <dbReference type="NCBI Taxonomy" id="392030"/>
    <lineage>
        <taxon>Eukaryota</taxon>
        <taxon>Metazoa</taxon>
        <taxon>Spiralia</taxon>
        <taxon>Gnathifera</taxon>
        <taxon>Rotifera</taxon>
        <taxon>Eurotatoria</taxon>
        <taxon>Bdelloidea</taxon>
        <taxon>Philodinida</taxon>
        <taxon>Philodinidae</taxon>
        <taxon>Rotaria</taxon>
    </lineage>
</organism>
<reference evidence="3" key="1">
    <citation type="submission" date="2021-02" db="EMBL/GenBank/DDBJ databases">
        <authorList>
            <person name="Nowell W R."/>
        </authorList>
    </citation>
    <scope>NUCLEOTIDE SEQUENCE</scope>
</reference>
<evidence type="ECO:0000313" key="3">
    <source>
        <dbReference type="EMBL" id="CAF4565795.1"/>
    </source>
</evidence>
<feature type="non-terminal residue" evidence="3">
    <location>
        <position position="1"/>
    </location>
</feature>
<feature type="non-terminal residue" evidence="3">
    <location>
        <position position="56"/>
    </location>
</feature>
<comment type="caution">
    <text evidence="3">The sequence shown here is derived from an EMBL/GenBank/DDBJ whole genome shotgun (WGS) entry which is preliminary data.</text>
</comment>
<dbReference type="EMBL" id="CAJOBJ010116866">
    <property type="protein sequence ID" value="CAF4657299.1"/>
    <property type="molecule type" value="Genomic_DNA"/>
</dbReference>
<dbReference type="Proteomes" id="UP000681967">
    <property type="component" value="Unassembled WGS sequence"/>
</dbReference>
<evidence type="ECO:0000313" key="5">
    <source>
        <dbReference type="Proteomes" id="UP000681967"/>
    </source>
</evidence>
<feature type="region of interest" description="Disordered" evidence="1">
    <location>
        <begin position="31"/>
        <end position="56"/>
    </location>
</feature>
<feature type="compositionally biased region" description="Low complexity" evidence="1">
    <location>
        <begin position="31"/>
        <end position="42"/>
    </location>
</feature>